<dbReference type="Proteomes" id="UP001320972">
    <property type="component" value="Unassembled WGS sequence"/>
</dbReference>
<dbReference type="RefSeq" id="WP_338001975.1">
    <property type="nucleotide sequence ID" value="NZ_JAOPKA010000001.1"/>
</dbReference>
<dbReference type="Proteomes" id="UP001321018">
    <property type="component" value="Unassembled WGS sequence"/>
</dbReference>
<evidence type="ECO:0000313" key="2">
    <source>
        <dbReference type="EMBL" id="MCU4971747.1"/>
    </source>
</evidence>
<dbReference type="AlphaFoldDB" id="A0AAP3E0Q1"/>
<evidence type="ECO:0000313" key="4">
    <source>
        <dbReference type="Proteomes" id="UP001321018"/>
    </source>
</evidence>
<organism evidence="1 4">
    <name type="scientific">Natronoglomus mannanivorans</name>
    <dbReference type="NCBI Taxonomy" id="2979990"/>
    <lineage>
        <taxon>Archaea</taxon>
        <taxon>Methanobacteriati</taxon>
        <taxon>Methanobacteriota</taxon>
        <taxon>Stenosarchaea group</taxon>
        <taxon>Halobacteria</taxon>
        <taxon>Halobacteriales</taxon>
        <taxon>Natrialbaceae</taxon>
        <taxon>Natronoglomus</taxon>
    </lineage>
</organism>
<dbReference type="InterPro" id="IPR036388">
    <property type="entry name" value="WH-like_DNA-bd_sf"/>
</dbReference>
<comment type="caution">
    <text evidence="1">The sequence shown here is derived from an EMBL/GenBank/DDBJ whole genome shotgun (WGS) entry which is preliminary data.</text>
</comment>
<evidence type="ECO:0000313" key="1">
    <source>
        <dbReference type="EMBL" id="MCU4740122.1"/>
    </source>
</evidence>
<sequence length="142" mass="16208">MSHDAHQPDVDAQATEDSEWATLRLVTQPTRAALISDILGHPEELPSIREFDYLNPDTKRSNIEYHLQQLIEAGIVEKVSLPKGDRTRDLPSTFYGLTDDGYDLLERHGLLEERPVWKAVNQRVEKPPEIREAEALERPSRG</sequence>
<dbReference type="EMBL" id="JAOPKB010000001">
    <property type="protein sequence ID" value="MCU4971747.1"/>
    <property type="molecule type" value="Genomic_DNA"/>
</dbReference>
<reference evidence="1 3" key="1">
    <citation type="submission" date="2022-09" db="EMBL/GenBank/DDBJ databases">
        <title>Enrichment on poylsaccharides allowed isolation of novel metabolic and taxonomic groups of Haloarchaea.</title>
        <authorList>
            <person name="Sorokin D.Y."/>
            <person name="Elcheninov A.G."/>
            <person name="Khizhniak T.V."/>
            <person name="Kolganova T.V."/>
            <person name="Kublanov I.V."/>
        </authorList>
    </citation>
    <scope>NUCLEOTIDE SEQUENCE</scope>
    <source>
        <strain evidence="2 3">AArc-m2/3/4</strain>
        <strain evidence="1">AArc-xg1-1</strain>
    </source>
</reference>
<accession>A0AAP3E0Q1</accession>
<dbReference type="InterPro" id="IPR036390">
    <property type="entry name" value="WH_DNA-bd_sf"/>
</dbReference>
<name>A0AAP3E0Q1_9EURY</name>
<dbReference type="Gene3D" id="1.10.10.10">
    <property type="entry name" value="Winged helix-like DNA-binding domain superfamily/Winged helix DNA-binding domain"/>
    <property type="match status" value="1"/>
</dbReference>
<proteinExistence type="predicted"/>
<dbReference type="SUPFAM" id="SSF46785">
    <property type="entry name" value="Winged helix' DNA-binding domain"/>
    <property type="match status" value="1"/>
</dbReference>
<evidence type="ECO:0000313" key="3">
    <source>
        <dbReference type="Proteomes" id="UP001320972"/>
    </source>
</evidence>
<gene>
    <name evidence="2" type="ORF">OB955_03215</name>
    <name evidence="1" type="ORF">OB960_01740</name>
</gene>
<dbReference type="EMBL" id="JAOPKA010000001">
    <property type="protein sequence ID" value="MCU4740122.1"/>
    <property type="molecule type" value="Genomic_DNA"/>
</dbReference>
<keyword evidence="3" id="KW-1185">Reference proteome</keyword>
<dbReference type="Pfam" id="PF12840">
    <property type="entry name" value="HTH_20"/>
    <property type="match status" value="1"/>
</dbReference>
<protein>
    <submittedName>
        <fullName evidence="1">DUF2513 domain-containing protein</fullName>
    </submittedName>
</protein>